<dbReference type="STRING" id="644282.Deba_2319"/>
<dbReference type="HOGENOM" id="CLU_015346_3_0_7"/>
<feature type="transmembrane region" description="Helical" evidence="7">
    <location>
        <begin position="213"/>
        <end position="235"/>
    </location>
</feature>
<dbReference type="OrthoDB" id="9759185at2"/>
<comment type="similarity">
    <text evidence="2 7">Belongs to the FHIPEP (flagella/HR/invasion proteins export pore) family.</text>
</comment>
<keyword evidence="9" id="KW-1185">Reference proteome</keyword>
<protein>
    <recommendedName>
        <fullName evidence="7">Flagellar biosynthesis protein FlhA</fullName>
    </recommendedName>
</protein>
<keyword evidence="8" id="KW-0966">Cell projection</keyword>
<evidence type="ECO:0000313" key="8">
    <source>
        <dbReference type="EMBL" id="ADK85681.1"/>
    </source>
</evidence>
<keyword evidence="8" id="KW-0282">Flagellum</keyword>
<organism evidence="8 9">
    <name type="scientific">Desulfarculus baarsii (strain ATCC 33931 / DSM 2075 / LMG 7858 / VKM B-1802 / 2st14)</name>
    <dbReference type="NCBI Taxonomy" id="644282"/>
    <lineage>
        <taxon>Bacteria</taxon>
        <taxon>Pseudomonadati</taxon>
        <taxon>Thermodesulfobacteriota</taxon>
        <taxon>Desulfarculia</taxon>
        <taxon>Desulfarculales</taxon>
        <taxon>Desulfarculaceae</taxon>
        <taxon>Desulfarculus</taxon>
    </lineage>
</organism>
<evidence type="ECO:0000256" key="1">
    <source>
        <dbReference type="ARBA" id="ARBA00004651"/>
    </source>
</evidence>
<reference evidence="8 9" key="1">
    <citation type="journal article" date="2010" name="Stand. Genomic Sci.">
        <title>Complete genome sequence of Desulfarculus baarsii type strain (2st14).</title>
        <authorList>
            <person name="Sun H."/>
            <person name="Spring S."/>
            <person name="Lapidus A."/>
            <person name="Davenport K."/>
            <person name="Del Rio T.G."/>
            <person name="Tice H."/>
            <person name="Nolan M."/>
            <person name="Copeland A."/>
            <person name="Cheng J.F."/>
            <person name="Lucas S."/>
            <person name="Tapia R."/>
            <person name="Goodwin L."/>
            <person name="Pitluck S."/>
            <person name="Ivanova N."/>
            <person name="Pagani I."/>
            <person name="Mavromatis K."/>
            <person name="Ovchinnikova G."/>
            <person name="Pati A."/>
            <person name="Chen A."/>
            <person name="Palaniappan K."/>
            <person name="Hauser L."/>
            <person name="Chang Y.J."/>
            <person name="Jeffries C.D."/>
            <person name="Detter J.C."/>
            <person name="Han C."/>
            <person name="Rohde M."/>
            <person name="Brambilla E."/>
            <person name="Goker M."/>
            <person name="Woyke T."/>
            <person name="Bristow J."/>
            <person name="Eisen J.A."/>
            <person name="Markowitz V."/>
            <person name="Hugenholtz P."/>
            <person name="Kyrpides N.C."/>
            <person name="Klenk H.P."/>
            <person name="Land M."/>
        </authorList>
    </citation>
    <scope>NUCLEOTIDE SEQUENCE [LARGE SCALE GENOMIC DNA]</scope>
    <source>
        <strain evidence="9">ATCC 33931 / DSM 2075 / LMG 7858 / VKM B-1802 / 2st14</strain>
    </source>
</reference>
<dbReference type="GO" id="GO:0044780">
    <property type="term" value="P:bacterial-type flagellum assembly"/>
    <property type="evidence" value="ECO:0007669"/>
    <property type="project" value="InterPro"/>
</dbReference>
<name>E1QJD8_DESB2</name>
<keyword evidence="8" id="KW-0969">Cilium</keyword>
<keyword evidence="6 7" id="KW-0472">Membrane</keyword>
<keyword evidence="4 7" id="KW-0812">Transmembrane</keyword>
<dbReference type="KEGG" id="dbr:Deba_2319"/>
<gene>
    <name evidence="7" type="primary">flhA</name>
    <name evidence="8" type="ordered locus">Deba_2319</name>
</gene>
<evidence type="ECO:0000256" key="7">
    <source>
        <dbReference type="RuleBase" id="RU364093"/>
    </source>
</evidence>
<keyword evidence="7" id="KW-0813">Transport</keyword>
<comment type="function">
    <text evidence="7">Required for formation of the rod structure of the flagellar apparatus. Together with FliI and FliH, may constitute the export apparatus of flagellin.</text>
</comment>
<dbReference type="InterPro" id="IPR001712">
    <property type="entry name" value="T3SS_FHIPEP"/>
</dbReference>
<keyword evidence="3 7" id="KW-1003">Cell membrane</keyword>
<dbReference type="PANTHER" id="PTHR30161:SF1">
    <property type="entry name" value="FLAGELLAR BIOSYNTHESIS PROTEIN FLHA-RELATED"/>
    <property type="match status" value="1"/>
</dbReference>
<dbReference type="PIRSF" id="PIRSF005419">
    <property type="entry name" value="FlhA"/>
    <property type="match status" value="1"/>
</dbReference>
<keyword evidence="7" id="KW-1005">Bacterial flagellum biogenesis</keyword>
<evidence type="ECO:0000256" key="6">
    <source>
        <dbReference type="ARBA" id="ARBA00023136"/>
    </source>
</evidence>
<dbReference type="GO" id="GO:0009306">
    <property type="term" value="P:protein secretion"/>
    <property type="evidence" value="ECO:0007669"/>
    <property type="project" value="InterPro"/>
</dbReference>
<dbReference type="InterPro" id="IPR006301">
    <property type="entry name" value="FlhA"/>
</dbReference>
<sequence>MAETAKQPERRFPWLPAIDADNISEIGLAIGVVGILVVMLLPLPTFLLDIMLSFNITFGLVILLTALYTRRPLDFSAFPSVLLITTLLRLSLNVASTRLILLHGDEGFDAAGKVIEAFGQFVIGGNYVVGLVVFLILVIINFMVITKGSERIAEVAARFTLDAMPGKQMAIDADLNAGLIDESEAKNRRSEIRREADFYGSMDGAAKFVKGDAIAGIIITMINILGGLLIGTLQQDMPFAEAAATYTVLTVGDGLVSQIPALIISTSAGIIVSRAAGDMTLGKEFTRQFSMQPQALAIAGGLIFAFGLVPGLPHFSFMVLGLSVGGLAFVLMRAQKQAALAASEKARHAAQKAAAPPPPGPEQVEALLPLDLMELEVGYGLIPLVDEAQDGDLLERIRSIRQQLALEMGIVVPPLHVRDNLQLKPGGYAILLKGNEVASAELMIDYLLAMDPGDAKRQIDGIPTREPAFNLPALWIPSQRREEAQFAGYQVVDPATVIATHLTEVIRNHSGELLGRQEVARLLENLAKSAPTVVEELRKVMNLGQMQKVLQYLLRERVSVRDLLTIAETLADYGALTKDAEVLTEYCRQRLARGILKSITGAGSGELHVLTLDPSVEDVITGALQQTDHGAYLSLDPGSVQKIIAVTQKELDKFGALTQPPVVLCSPVVRRHFRRVVERFVPTLAVLSHSELVSDLTVRTVGNIAIK</sequence>
<evidence type="ECO:0000256" key="3">
    <source>
        <dbReference type="ARBA" id="ARBA00022475"/>
    </source>
</evidence>
<feature type="transmembrane region" description="Helical" evidence="7">
    <location>
        <begin position="81"/>
        <end position="101"/>
    </location>
</feature>
<dbReference type="InterPro" id="IPR042196">
    <property type="entry name" value="FHIPEP_4"/>
</dbReference>
<evidence type="ECO:0000256" key="4">
    <source>
        <dbReference type="ARBA" id="ARBA00022692"/>
    </source>
</evidence>
<feature type="transmembrane region" description="Helical" evidence="7">
    <location>
        <begin position="26"/>
        <end position="44"/>
    </location>
</feature>
<dbReference type="InterPro" id="IPR042194">
    <property type="entry name" value="FHIPEP_1"/>
</dbReference>
<feature type="transmembrane region" description="Helical" evidence="7">
    <location>
        <begin position="255"/>
        <end position="277"/>
    </location>
</feature>
<feature type="transmembrane region" description="Helical" evidence="7">
    <location>
        <begin position="289"/>
        <end position="309"/>
    </location>
</feature>
<accession>E1QJD8</accession>
<dbReference type="Gene3D" id="1.10.8.540">
    <property type="entry name" value="FHIPEP family, domain 3"/>
    <property type="match status" value="1"/>
</dbReference>
<dbReference type="NCBIfam" id="TIGR01398">
    <property type="entry name" value="FlhA"/>
    <property type="match status" value="1"/>
</dbReference>
<feature type="transmembrane region" description="Helical" evidence="7">
    <location>
        <begin position="121"/>
        <end position="144"/>
    </location>
</feature>
<evidence type="ECO:0000313" key="9">
    <source>
        <dbReference type="Proteomes" id="UP000009047"/>
    </source>
</evidence>
<evidence type="ECO:0000256" key="2">
    <source>
        <dbReference type="ARBA" id="ARBA00008835"/>
    </source>
</evidence>
<proteinExistence type="inferred from homology"/>
<dbReference type="InterPro" id="IPR025505">
    <property type="entry name" value="FHIPEP_CS"/>
</dbReference>
<dbReference type="AlphaFoldDB" id="E1QJD8"/>
<dbReference type="Gene3D" id="3.40.50.12790">
    <property type="entry name" value="FHIPEP family, domain 4"/>
    <property type="match status" value="1"/>
</dbReference>
<dbReference type="GO" id="GO:0005886">
    <property type="term" value="C:plasma membrane"/>
    <property type="evidence" value="ECO:0007669"/>
    <property type="project" value="UniProtKB-SubCell"/>
</dbReference>
<keyword evidence="5 7" id="KW-1133">Transmembrane helix</keyword>
<dbReference type="PANTHER" id="PTHR30161">
    <property type="entry name" value="FLAGELLAR EXPORT PROTEIN, MEMBRANE FLHA SUBUNIT-RELATED"/>
    <property type="match status" value="1"/>
</dbReference>
<feature type="transmembrane region" description="Helical" evidence="7">
    <location>
        <begin position="50"/>
        <end position="69"/>
    </location>
</feature>
<dbReference type="Pfam" id="PF00771">
    <property type="entry name" value="FHIPEP"/>
    <property type="match status" value="1"/>
</dbReference>
<dbReference type="PRINTS" id="PR00949">
    <property type="entry name" value="TYPE3IMAPROT"/>
</dbReference>
<dbReference type="EMBL" id="CP002085">
    <property type="protein sequence ID" value="ADK85681.1"/>
    <property type="molecule type" value="Genomic_DNA"/>
</dbReference>
<comment type="subcellular location">
    <subcellularLocation>
        <location evidence="1 7">Cell membrane</location>
        <topology evidence="1 7">Multi-pass membrane protein</topology>
    </subcellularLocation>
</comment>
<dbReference type="PROSITE" id="PS00994">
    <property type="entry name" value="FHIPEP"/>
    <property type="match status" value="1"/>
</dbReference>
<dbReference type="InterPro" id="IPR042193">
    <property type="entry name" value="FHIPEP_3"/>
</dbReference>
<dbReference type="eggNOG" id="COG1298">
    <property type="taxonomic scope" value="Bacteria"/>
</dbReference>
<keyword evidence="7" id="KW-1006">Bacterial flagellum protein export</keyword>
<evidence type="ECO:0000256" key="5">
    <source>
        <dbReference type="ARBA" id="ARBA00022989"/>
    </source>
</evidence>
<dbReference type="RefSeq" id="WP_013259120.1">
    <property type="nucleotide sequence ID" value="NC_014365.1"/>
</dbReference>
<dbReference type="Gene3D" id="3.40.30.60">
    <property type="entry name" value="FHIPEP family, domain 1"/>
    <property type="match status" value="1"/>
</dbReference>
<dbReference type="Proteomes" id="UP000009047">
    <property type="component" value="Chromosome"/>
</dbReference>
<keyword evidence="7" id="KW-0653">Protein transport</keyword>